<dbReference type="SUPFAM" id="SSF160537">
    <property type="entry name" value="SpoVG-like"/>
    <property type="match status" value="1"/>
</dbReference>
<dbReference type="GO" id="GO:0030435">
    <property type="term" value="P:sporulation resulting in formation of a cellular spore"/>
    <property type="evidence" value="ECO:0007669"/>
    <property type="project" value="InterPro"/>
</dbReference>
<evidence type="ECO:0000256" key="3">
    <source>
        <dbReference type="ARBA" id="ARBA00023306"/>
    </source>
</evidence>
<protein>
    <submittedName>
        <fullName evidence="5">Stage V sporulation protein G</fullName>
    </submittedName>
</protein>
<dbReference type="InterPro" id="IPR036751">
    <property type="entry name" value="SpoVG_sf"/>
</dbReference>
<sequence>MVVEITEIRIKLMEGSEDRLRAFCSITIDQSFVVRDLKIIDGSHGPFVAMPSRKLTGHCNRCGSKNHLRASFCNQCGAKLFSGNVDSPQKLYADVAHPINSECREMIQNAVIEEFNAELQRSAQPNYRSRYDDDFDAGDYDEADYADANVSASNASTSPNPPKVKSNIKKASLPGPAIISENATEPPTNDAFGAGLFDNETPAETTQSDAPAPSDAAAATEATASDADDSGAESPQTDPATTTARIDEKQNLQSPNFASDAKPSRQRSAQDETERTDDAKMTRAETGVRNTIPRPHFQDRRGGSSRQTITNTPPSTGMGKVDTSSDSPDSDDNMSSGFGAGILDD</sequence>
<keyword evidence="1" id="KW-0132">Cell division</keyword>
<feature type="compositionally biased region" description="Polar residues" evidence="4">
    <location>
        <begin position="304"/>
        <end position="315"/>
    </location>
</feature>
<dbReference type="AlphaFoldDB" id="A0A7W5E1F3"/>
<dbReference type="EMBL" id="JACHXU010000013">
    <property type="protein sequence ID" value="MBB3208009.1"/>
    <property type="molecule type" value="Genomic_DNA"/>
</dbReference>
<evidence type="ECO:0000313" key="5">
    <source>
        <dbReference type="EMBL" id="MBB3208009.1"/>
    </source>
</evidence>
<dbReference type="RefSeq" id="WP_184306257.1">
    <property type="nucleotide sequence ID" value="NZ_JACHXU010000013.1"/>
</dbReference>
<proteinExistence type="predicted"/>
<feature type="region of interest" description="Disordered" evidence="4">
    <location>
        <begin position="150"/>
        <end position="169"/>
    </location>
</feature>
<evidence type="ECO:0000256" key="4">
    <source>
        <dbReference type="SAM" id="MobiDB-lite"/>
    </source>
</evidence>
<dbReference type="Pfam" id="PF04026">
    <property type="entry name" value="SpoVG"/>
    <property type="match status" value="1"/>
</dbReference>
<accession>A0A7W5E1F3</accession>
<name>A0A7W5E1F3_9BACT</name>
<dbReference type="PANTHER" id="PTHR38429:SF1">
    <property type="entry name" value="SEPTATION PROTEIN SPOVG-RELATED"/>
    <property type="match status" value="1"/>
</dbReference>
<evidence type="ECO:0000313" key="6">
    <source>
        <dbReference type="Proteomes" id="UP000536179"/>
    </source>
</evidence>
<evidence type="ECO:0000256" key="2">
    <source>
        <dbReference type="ARBA" id="ARBA00023210"/>
    </source>
</evidence>
<comment type="caution">
    <text evidence="5">The sequence shown here is derived from an EMBL/GenBank/DDBJ whole genome shotgun (WGS) entry which is preliminary data.</text>
</comment>
<dbReference type="GO" id="GO:0000917">
    <property type="term" value="P:division septum assembly"/>
    <property type="evidence" value="ECO:0007669"/>
    <property type="project" value="UniProtKB-KW"/>
</dbReference>
<gene>
    <name evidence="5" type="ORF">FHS27_003836</name>
</gene>
<feature type="compositionally biased region" description="Basic and acidic residues" evidence="4">
    <location>
        <begin position="268"/>
        <end position="283"/>
    </location>
</feature>
<keyword evidence="3" id="KW-0131">Cell cycle</keyword>
<reference evidence="5 6" key="1">
    <citation type="submission" date="2020-08" db="EMBL/GenBank/DDBJ databases">
        <title>Genomic Encyclopedia of Type Strains, Phase III (KMG-III): the genomes of soil and plant-associated and newly described type strains.</title>
        <authorList>
            <person name="Whitman W."/>
        </authorList>
    </citation>
    <scope>NUCLEOTIDE SEQUENCE [LARGE SCALE GENOMIC DNA]</scope>
    <source>
        <strain evidence="5 6">CECT 8075</strain>
    </source>
</reference>
<dbReference type="PANTHER" id="PTHR38429">
    <property type="entry name" value="SEPTATION PROTEIN SPOVG-RELATED"/>
    <property type="match status" value="1"/>
</dbReference>
<feature type="compositionally biased region" description="Polar residues" evidence="4">
    <location>
        <begin position="235"/>
        <end position="244"/>
    </location>
</feature>
<dbReference type="Gene3D" id="3.30.1120.40">
    <property type="entry name" value="Stage V sporulation protein G"/>
    <property type="match status" value="1"/>
</dbReference>
<dbReference type="Proteomes" id="UP000536179">
    <property type="component" value="Unassembled WGS sequence"/>
</dbReference>
<feature type="region of interest" description="Disordered" evidence="4">
    <location>
        <begin position="175"/>
        <end position="345"/>
    </location>
</feature>
<feature type="compositionally biased region" description="Low complexity" evidence="4">
    <location>
        <begin position="208"/>
        <end position="225"/>
    </location>
</feature>
<evidence type="ECO:0000256" key="1">
    <source>
        <dbReference type="ARBA" id="ARBA00022618"/>
    </source>
</evidence>
<keyword evidence="6" id="KW-1185">Reference proteome</keyword>
<dbReference type="InterPro" id="IPR007170">
    <property type="entry name" value="SpoVG"/>
</dbReference>
<organism evidence="5 6">
    <name type="scientific">Aporhodopirellula rubra</name>
    <dbReference type="NCBI Taxonomy" id="980271"/>
    <lineage>
        <taxon>Bacteria</taxon>
        <taxon>Pseudomonadati</taxon>
        <taxon>Planctomycetota</taxon>
        <taxon>Planctomycetia</taxon>
        <taxon>Pirellulales</taxon>
        <taxon>Pirellulaceae</taxon>
        <taxon>Aporhodopirellula</taxon>
    </lineage>
</organism>
<keyword evidence="2" id="KW-0717">Septation</keyword>